<dbReference type="InterPro" id="IPR007303">
    <property type="entry name" value="TIP41-like"/>
</dbReference>
<dbReference type="Gene3D" id="3.30.450.40">
    <property type="match status" value="1"/>
</dbReference>
<keyword evidence="5" id="KW-1185">Reference proteome</keyword>
<evidence type="ECO:0000259" key="3">
    <source>
        <dbReference type="SMART" id="SM00065"/>
    </source>
</evidence>
<feature type="region of interest" description="Disordered" evidence="2">
    <location>
        <begin position="202"/>
        <end position="231"/>
    </location>
</feature>
<accession>A0A1G4I6G7</accession>
<gene>
    <name evidence="4" type="ORF">TEOVI_000689700</name>
</gene>
<protein>
    <submittedName>
        <fullName evidence="4">GAF domain/TIP41-like family, putative</fullName>
    </submittedName>
</protein>
<sequence length="576" mass="63935">MTESVGASTPTGGRSDKVTFYSRLVKEVQGIVEFPSKRLAPAANAIINLSNVAASLFYGLNRHANPEAVLQSPPVNWLGFYLMHGPELLALGPFQGRPACTEIKMGRGVCGTAAQQAKTLVVSDVHEFPGHIACDSASNSEIVVPIKSAAGEVVGIIDVDSTQLNFFDDVDAQGLQEVAEIVARHVDFSVFHQFCTQMPLAGTGPSAPEKPTANVGAGSETQPSVLPSNDGTDKNIKDKVCLTGSAVAALCASGLAAKAVTLPPSCKLSAATIMPLSNHAVQGQREASLEEGRPLVQASPRRWSVDISGWEFEATDFTRILTQEELKQYEEELGIGSIPELQFPFNTLHITPVARHGKVPLLSFSLKDLLRAAAAYYKTESYRETTVPQLVIPVSETWKRTPYAVFDAKVDWAWRNDFFGFDKSSCTLKPLEPTMPGLNWDLLRDRTLPILFFHNFDMLEDDLHDHGVVKSSVRIRAMPTAFFILHRHFIRIDHYRIWIRDVRIFHQYEVRRENGEPHIVVREEVRLLDINNDVQWSEKDSDECAQLAKLESEQEYYVSFDRDSAGRGWWNTINTS</sequence>
<comment type="caution">
    <text evidence="4">The sequence shown here is derived from an EMBL/GenBank/DDBJ whole genome shotgun (WGS) entry which is preliminary data.</text>
</comment>
<evidence type="ECO:0000313" key="5">
    <source>
        <dbReference type="Proteomes" id="UP000195570"/>
    </source>
</evidence>
<feature type="compositionally biased region" description="Polar residues" evidence="2">
    <location>
        <begin position="219"/>
        <end position="230"/>
    </location>
</feature>
<dbReference type="Proteomes" id="UP000195570">
    <property type="component" value="Unassembled WGS sequence"/>
</dbReference>
<evidence type="ECO:0000313" key="4">
    <source>
        <dbReference type="EMBL" id="SCU67425.1"/>
    </source>
</evidence>
<evidence type="ECO:0000256" key="2">
    <source>
        <dbReference type="SAM" id="MobiDB-lite"/>
    </source>
</evidence>
<dbReference type="GO" id="GO:0031929">
    <property type="term" value="P:TOR signaling"/>
    <property type="evidence" value="ECO:0007669"/>
    <property type="project" value="TreeGrafter"/>
</dbReference>
<dbReference type="EMBL" id="CZPT02000741">
    <property type="protein sequence ID" value="SCU67425.1"/>
    <property type="molecule type" value="Genomic_DNA"/>
</dbReference>
<dbReference type="SUPFAM" id="SSF55781">
    <property type="entry name" value="GAF domain-like"/>
    <property type="match status" value="1"/>
</dbReference>
<dbReference type="Pfam" id="PF04176">
    <property type="entry name" value="TIP41"/>
    <property type="match status" value="1"/>
</dbReference>
<dbReference type="GeneID" id="92380831"/>
<dbReference type="PROSITE" id="PS01320">
    <property type="entry name" value="UPF0067"/>
    <property type="match status" value="1"/>
</dbReference>
<proteinExistence type="inferred from homology"/>
<name>A0A1G4I6G7_TRYEQ</name>
<dbReference type="FunFam" id="3.30.450.40:FF:000051">
    <property type="entry name" value="ABC1 family protein C21C3.03"/>
    <property type="match status" value="1"/>
</dbReference>
<dbReference type="GO" id="GO:0005829">
    <property type="term" value="C:cytosol"/>
    <property type="evidence" value="ECO:0007669"/>
    <property type="project" value="TreeGrafter"/>
</dbReference>
<dbReference type="Pfam" id="PF01590">
    <property type="entry name" value="GAF"/>
    <property type="match status" value="1"/>
</dbReference>
<dbReference type="SMART" id="SM00065">
    <property type="entry name" value="GAF"/>
    <property type="match status" value="1"/>
</dbReference>
<dbReference type="InterPro" id="IPR029016">
    <property type="entry name" value="GAF-like_dom_sf"/>
</dbReference>
<organism evidence="4 5">
    <name type="scientific">Trypanosoma equiperdum</name>
    <dbReference type="NCBI Taxonomy" id="5694"/>
    <lineage>
        <taxon>Eukaryota</taxon>
        <taxon>Discoba</taxon>
        <taxon>Euglenozoa</taxon>
        <taxon>Kinetoplastea</taxon>
        <taxon>Metakinetoplastina</taxon>
        <taxon>Trypanosomatida</taxon>
        <taxon>Trypanosomatidae</taxon>
        <taxon>Trypanosoma</taxon>
    </lineage>
</organism>
<dbReference type="InterPro" id="IPR003018">
    <property type="entry name" value="GAF"/>
</dbReference>
<comment type="similarity">
    <text evidence="1">Belongs to the free Met sulfoxide reductase family.</text>
</comment>
<dbReference type="PANTHER" id="PTHR21021">
    <property type="entry name" value="GAF/PUTATIVE CYTOSKELETAL PROTEIN"/>
    <property type="match status" value="1"/>
</dbReference>
<dbReference type="VEuPathDB" id="TriTrypDB:TEOVI_000689700"/>
<dbReference type="InterPro" id="IPR000614">
    <property type="entry name" value="FRMsr_CS"/>
</dbReference>
<feature type="domain" description="GAF" evidence="3">
    <location>
        <begin position="48"/>
        <end position="196"/>
    </location>
</feature>
<dbReference type="InterPro" id="IPR051330">
    <property type="entry name" value="Phosphatase_reg/MetRdx"/>
</dbReference>
<reference evidence="4" key="1">
    <citation type="submission" date="2016-09" db="EMBL/GenBank/DDBJ databases">
        <authorList>
            <person name="Hebert L."/>
            <person name="Moumen B."/>
        </authorList>
    </citation>
    <scope>NUCLEOTIDE SEQUENCE [LARGE SCALE GENOMIC DNA]</scope>
    <source>
        <strain evidence="4">OVI</strain>
    </source>
</reference>
<dbReference type="RefSeq" id="XP_067078742.1">
    <property type="nucleotide sequence ID" value="XM_067222641.1"/>
</dbReference>
<evidence type="ECO:0000256" key="1">
    <source>
        <dbReference type="ARBA" id="ARBA00038454"/>
    </source>
</evidence>
<dbReference type="AlphaFoldDB" id="A0A1G4I6G7"/>
<dbReference type="PANTHER" id="PTHR21021:SF15">
    <property type="entry name" value="FREE METHIONINE-R-SULFOXIDE REDUCTASE"/>
    <property type="match status" value="1"/>
</dbReference>